<dbReference type="SUPFAM" id="SSF100950">
    <property type="entry name" value="NagB/RpiA/CoA transferase-like"/>
    <property type="match status" value="1"/>
</dbReference>
<dbReference type="Gene3D" id="3.40.50.10470">
    <property type="entry name" value="Translation initiation factor eif-2b, domain 2"/>
    <property type="match status" value="1"/>
</dbReference>
<evidence type="ECO:0000256" key="1">
    <source>
        <dbReference type="ARBA" id="ARBA00007251"/>
    </source>
</evidence>
<dbReference type="SUPFAM" id="SSF69318">
    <property type="entry name" value="Integrin alpha N-terminal domain"/>
    <property type="match status" value="1"/>
</dbReference>
<name>A0A6A5ZDJ5_9PLEO</name>
<evidence type="ECO:0000313" key="3">
    <source>
        <dbReference type="EMBL" id="KAF2116428.1"/>
    </source>
</evidence>
<dbReference type="InterPro" id="IPR000649">
    <property type="entry name" value="IF-2B-related"/>
</dbReference>
<evidence type="ECO:0008006" key="5">
    <source>
        <dbReference type="Google" id="ProtNLM"/>
    </source>
</evidence>
<keyword evidence="4" id="KW-1185">Reference proteome</keyword>
<accession>A0A6A5ZDJ5</accession>
<dbReference type="PANTHER" id="PTHR43475">
    <property type="entry name" value="METHYLTHIORIBOSE-1-PHOSPHATE ISOMERASE"/>
    <property type="match status" value="1"/>
</dbReference>
<gene>
    <name evidence="3" type="ORF">BDV96DRAFT_686788</name>
</gene>
<evidence type="ECO:0000313" key="4">
    <source>
        <dbReference type="Proteomes" id="UP000799770"/>
    </source>
</evidence>
<dbReference type="GO" id="GO:0046523">
    <property type="term" value="F:S-methyl-5-thioribose-1-phosphate isomerase activity"/>
    <property type="evidence" value="ECO:0007669"/>
    <property type="project" value="TreeGrafter"/>
</dbReference>
<dbReference type="EMBL" id="ML977321">
    <property type="protein sequence ID" value="KAF2116428.1"/>
    <property type="molecule type" value="Genomic_DNA"/>
</dbReference>
<evidence type="ECO:0000256" key="2">
    <source>
        <dbReference type="RuleBase" id="RU003814"/>
    </source>
</evidence>
<proteinExistence type="inferred from homology"/>
<dbReference type="OrthoDB" id="206213at2759"/>
<organism evidence="3 4">
    <name type="scientific">Lophiotrema nucula</name>
    <dbReference type="NCBI Taxonomy" id="690887"/>
    <lineage>
        <taxon>Eukaryota</taxon>
        <taxon>Fungi</taxon>
        <taxon>Dikarya</taxon>
        <taxon>Ascomycota</taxon>
        <taxon>Pezizomycotina</taxon>
        <taxon>Dothideomycetes</taxon>
        <taxon>Pleosporomycetidae</taxon>
        <taxon>Pleosporales</taxon>
        <taxon>Lophiotremataceae</taxon>
        <taxon>Lophiotrema</taxon>
    </lineage>
</organism>
<dbReference type="AlphaFoldDB" id="A0A6A5ZDJ5"/>
<dbReference type="Proteomes" id="UP000799770">
    <property type="component" value="Unassembled WGS sequence"/>
</dbReference>
<dbReference type="InterPro" id="IPR028994">
    <property type="entry name" value="Integrin_alpha_N"/>
</dbReference>
<dbReference type="Pfam" id="PF01008">
    <property type="entry name" value="IF-2B"/>
    <property type="match status" value="1"/>
</dbReference>
<comment type="similarity">
    <text evidence="1 2">Belongs to the eIF-2B alpha/beta/delta subunits family.</text>
</comment>
<sequence>MNGDGQADYCVVNIQSGRVDVWYNQGPVSKSWGSQTPAGMLWWNSTTQKNAPVASGVTYLEKWTAGDMVTFGDLNGDGRDEYLYVGKVDSNYTSGARQLASTALSSLSQLLGYAALTCQNRVELWDETRRIAKELVAARPSMSAAINSCLIRALSSIDETWRNHQKEEKERGEGVKEVGVKGLVDLAQARIDQIMRERKEVTSKLGAVFMDYITSFQEPRSQADTNSPLHILTLSNSSTIRTALLTLSQTHPSIPLEITVMESRPRCEGADMCAQILRFLDSKAKEKWRFKITPDCAIGTAAKDTDILLLGADRISSEGRVSNKIGSAAAAICVRHCHQQHQQQHQHQSDSHSKGKVVILSESDKIVAEGVEDRKTENHPAEEMSKAWSEETRKVLEDAGVEVFGEWFEWVGWESVDVYVTERGVLDREGVKRVAEEIEGLERRVFGGGTGWYDLGE</sequence>
<dbReference type="InterPro" id="IPR037171">
    <property type="entry name" value="NagB/RpiA_transferase-like"/>
</dbReference>
<reference evidence="3" key="1">
    <citation type="journal article" date="2020" name="Stud. Mycol.">
        <title>101 Dothideomycetes genomes: a test case for predicting lifestyles and emergence of pathogens.</title>
        <authorList>
            <person name="Haridas S."/>
            <person name="Albert R."/>
            <person name="Binder M."/>
            <person name="Bloem J."/>
            <person name="Labutti K."/>
            <person name="Salamov A."/>
            <person name="Andreopoulos B."/>
            <person name="Baker S."/>
            <person name="Barry K."/>
            <person name="Bills G."/>
            <person name="Bluhm B."/>
            <person name="Cannon C."/>
            <person name="Castanera R."/>
            <person name="Culley D."/>
            <person name="Daum C."/>
            <person name="Ezra D."/>
            <person name="Gonzalez J."/>
            <person name="Henrissat B."/>
            <person name="Kuo A."/>
            <person name="Liang C."/>
            <person name="Lipzen A."/>
            <person name="Lutzoni F."/>
            <person name="Magnuson J."/>
            <person name="Mondo S."/>
            <person name="Nolan M."/>
            <person name="Ohm R."/>
            <person name="Pangilinan J."/>
            <person name="Park H.-J."/>
            <person name="Ramirez L."/>
            <person name="Alfaro M."/>
            <person name="Sun H."/>
            <person name="Tritt A."/>
            <person name="Yoshinaga Y."/>
            <person name="Zwiers L.-H."/>
            <person name="Turgeon B."/>
            <person name="Goodwin S."/>
            <person name="Spatafora J."/>
            <person name="Crous P."/>
            <person name="Grigoriev I."/>
        </authorList>
    </citation>
    <scope>NUCLEOTIDE SEQUENCE</scope>
    <source>
        <strain evidence="3">CBS 627.86</strain>
    </source>
</reference>
<dbReference type="PANTHER" id="PTHR43475:SF3">
    <property type="entry name" value="TRANSLATION INITIATION FACTOR EIF-2B SUBUNIT FAMILY PROTEIN (AFU_ORTHOLOGUE AFUA_2G14290)"/>
    <property type="match status" value="1"/>
</dbReference>
<dbReference type="GO" id="GO:0019509">
    <property type="term" value="P:L-methionine salvage from methylthioadenosine"/>
    <property type="evidence" value="ECO:0007669"/>
    <property type="project" value="TreeGrafter"/>
</dbReference>
<protein>
    <recommendedName>
        <fullName evidence="5">Translation initiation factor eIF-2B subunit family protein</fullName>
    </recommendedName>
</protein>
<dbReference type="InterPro" id="IPR042529">
    <property type="entry name" value="IF_2B-like_C"/>
</dbReference>